<dbReference type="EMBL" id="MW175522">
    <property type="protein sequence ID" value="QQK55062.1"/>
    <property type="molecule type" value="Genomic_DNA"/>
</dbReference>
<geneLocation type="plastid" evidence="2"/>
<evidence type="ECO:0000256" key="1">
    <source>
        <dbReference type="SAM" id="Phobius"/>
    </source>
</evidence>
<accession>A0A7T7BWH3</accession>
<dbReference type="RefSeq" id="YP_010139396.1">
    <property type="nucleotide sequence ID" value="NC_056910.1"/>
</dbReference>
<protein>
    <submittedName>
        <fullName evidence="2">CF0 subunit II of ATP synthase</fullName>
    </submittedName>
</protein>
<reference evidence="2" key="1">
    <citation type="submission" date="2020-10" db="EMBL/GenBank/DDBJ databases">
        <title>Complete chloroplast genome of the Synurophyceae Poterioochromonas malhamensis (Pringsheim) R.A.Andersen 2017 from Van Lake in Eastern Anatolia.</title>
        <authorList>
            <person name="Gastineau R."/>
            <person name="Yilmaz E."/>
            <person name="Solak C.N."/>
            <person name="Lemieux C."/>
            <person name="Turmel M."/>
            <person name="Witkowski A."/>
        </authorList>
    </citation>
    <scope>NUCLEOTIDE SEQUENCE</scope>
    <source>
        <strain evidence="2">SZCZR2049</strain>
    </source>
</reference>
<evidence type="ECO:0000313" key="2">
    <source>
        <dbReference type="EMBL" id="QQK55062.1"/>
    </source>
</evidence>
<keyword evidence="1" id="KW-1133">Transmembrane helix</keyword>
<keyword evidence="1" id="KW-0812">Transmembrane</keyword>
<feature type="transmembrane region" description="Helical" evidence="1">
    <location>
        <begin position="20"/>
        <end position="41"/>
    </location>
</feature>
<organism evidence="2">
    <name type="scientific">Poterioochromonas malhamensis</name>
    <dbReference type="NCBI Taxonomy" id="88167"/>
    <lineage>
        <taxon>Eukaryota</taxon>
        <taxon>Sar</taxon>
        <taxon>Stramenopiles</taxon>
        <taxon>Ochrophyta</taxon>
        <taxon>Synurophyceae</taxon>
        <taxon>Ochromonadales</taxon>
        <taxon>Ochromonadaceae</taxon>
        <taxon>Poterioochromonas</taxon>
    </lineage>
</organism>
<name>A0A7T7BWH3_9STRA</name>
<keyword evidence="2" id="KW-0934">Plastid</keyword>
<keyword evidence="1" id="KW-0472">Membrane</keyword>
<sequence>MIVLNSFFLGSNGLFDFDLTFFLQAFIFFLFSLIITNIFLLPISENLKKRSNIINLANQKSVIYLVFIFEKISFSLNFFKENKIELNRKLKLFENSTSLIFDGEQKLFENRISSFLNLVEKTFLFKSIYLLSTLPNYIDNALTNKSTS</sequence>
<proteinExistence type="predicted"/>
<dbReference type="GeneID" id="67132958"/>
<gene>
    <name evidence="2" type="primary">atpG</name>
</gene>
<dbReference type="AlphaFoldDB" id="A0A7T7BWH3"/>